<evidence type="ECO:0000259" key="1">
    <source>
        <dbReference type="Pfam" id="PF00135"/>
    </source>
</evidence>
<gene>
    <name evidence="2" type="ORF">ALECFALPRED_004319</name>
</gene>
<organism evidence="2 3">
    <name type="scientific">Alectoria fallacina</name>
    <dbReference type="NCBI Taxonomy" id="1903189"/>
    <lineage>
        <taxon>Eukaryota</taxon>
        <taxon>Fungi</taxon>
        <taxon>Dikarya</taxon>
        <taxon>Ascomycota</taxon>
        <taxon>Pezizomycotina</taxon>
        <taxon>Lecanoromycetes</taxon>
        <taxon>OSLEUM clade</taxon>
        <taxon>Lecanoromycetidae</taxon>
        <taxon>Lecanorales</taxon>
        <taxon>Lecanorineae</taxon>
        <taxon>Parmeliaceae</taxon>
        <taxon>Alectoria</taxon>
    </lineage>
</organism>
<reference evidence="2" key="1">
    <citation type="submission" date="2021-03" db="EMBL/GenBank/DDBJ databases">
        <authorList>
            <person name="Tagirdzhanova G."/>
        </authorList>
    </citation>
    <scope>NUCLEOTIDE SEQUENCE</scope>
</reference>
<dbReference type="Pfam" id="PF00135">
    <property type="entry name" value="COesterase"/>
    <property type="match status" value="1"/>
</dbReference>
<comment type="caution">
    <text evidence="2">The sequence shown here is derived from an EMBL/GenBank/DDBJ whole genome shotgun (WGS) entry which is preliminary data.</text>
</comment>
<dbReference type="Gene3D" id="3.40.50.1820">
    <property type="entry name" value="alpha/beta hydrolase"/>
    <property type="match status" value="1"/>
</dbReference>
<dbReference type="InterPro" id="IPR029058">
    <property type="entry name" value="AB_hydrolase_fold"/>
</dbReference>
<keyword evidence="3" id="KW-1185">Reference proteome</keyword>
<feature type="domain" description="Carboxylesterase type B" evidence="1">
    <location>
        <begin position="1"/>
        <end position="51"/>
    </location>
</feature>
<sequence length="65" mass="6922">MSEDCLTLRIDRLGNTPADAKLPVMIWLFGGGFTSGTIYEGTYDPTGLLKTAQANGSPVIYAALK</sequence>
<evidence type="ECO:0000313" key="3">
    <source>
        <dbReference type="Proteomes" id="UP000664203"/>
    </source>
</evidence>
<dbReference type="OrthoDB" id="5106105at2759"/>
<name>A0A8H3FNQ7_9LECA</name>
<dbReference type="Proteomes" id="UP000664203">
    <property type="component" value="Unassembled WGS sequence"/>
</dbReference>
<proteinExistence type="predicted"/>
<dbReference type="EMBL" id="CAJPDR010000268">
    <property type="protein sequence ID" value="CAF9929426.1"/>
    <property type="molecule type" value="Genomic_DNA"/>
</dbReference>
<protein>
    <recommendedName>
        <fullName evidence="1">Carboxylesterase type B domain-containing protein</fullName>
    </recommendedName>
</protein>
<evidence type="ECO:0000313" key="2">
    <source>
        <dbReference type="EMBL" id="CAF9929426.1"/>
    </source>
</evidence>
<dbReference type="SUPFAM" id="SSF53474">
    <property type="entry name" value="alpha/beta-Hydrolases"/>
    <property type="match status" value="1"/>
</dbReference>
<dbReference type="AlphaFoldDB" id="A0A8H3FNQ7"/>
<accession>A0A8H3FNQ7</accession>
<dbReference type="InterPro" id="IPR002018">
    <property type="entry name" value="CarbesteraseB"/>
</dbReference>